<accession>A0AAV0LRG3</accession>
<dbReference type="Gene3D" id="2.60.40.420">
    <property type="entry name" value="Cupredoxins - blue copper proteins"/>
    <property type="match status" value="1"/>
</dbReference>
<evidence type="ECO:0000256" key="11">
    <source>
        <dbReference type="SAM" id="Phobius"/>
    </source>
</evidence>
<evidence type="ECO:0000256" key="4">
    <source>
        <dbReference type="ARBA" id="ARBA00022729"/>
    </source>
</evidence>
<keyword evidence="7" id="KW-0325">Glycoprotein</keyword>
<dbReference type="FunFam" id="2.60.40.420:FF:000010">
    <property type="entry name" value="Early nodulin-like protein 1"/>
    <property type="match status" value="1"/>
</dbReference>
<keyword evidence="11" id="KW-0812">Transmembrane</keyword>
<dbReference type="InterPro" id="IPR041846">
    <property type="entry name" value="ENL_dom"/>
</dbReference>
<protein>
    <recommendedName>
        <fullName evidence="13">Phytocyanin domain-containing protein</fullName>
    </recommendedName>
</protein>
<dbReference type="Proteomes" id="UP001154282">
    <property type="component" value="Unassembled WGS sequence"/>
</dbReference>
<keyword evidence="8" id="KW-0449">Lipoprotein</keyword>
<reference evidence="14" key="1">
    <citation type="submission" date="2022-08" db="EMBL/GenBank/DDBJ databases">
        <authorList>
            <person name="Gutierrez-Valencia J."/>
        </authorList>
    </citation>
    <scope>NUCLEOTIDE SEQUENCE</scope>
</reference>
<keyword evidence="2" id="KW-1003">Cell membrane</keyword>
<evidence type="ECO:0000256" key="2">
    <source>
        <dbReference type="ARBA" id="ARBA00022475"/>
    </source>
</evidence>
<keyword evidence="15" id="KW-1185">Reference proteome</keyword>
<dbReference type="GO" id="GO:0005886">
    <property type="term" value="C:plasma membrane"/>
    <property type="evidence" value="ECO:0007669"/>
    <property type="project" value="UniProtKB-SubCell"/>
</dbReference>
<dbReference type="Pfam" id="PF02298">
    <property type="entry name" value="Cu_bind_like"/>
    <property type="match status" value="1"/>
</dbReference>
<evidence type="ECO:0000256" key="1">
    <source>
        <dbReference type="ARBA" id="ARBA00004609"/>
    </source>
</evidence>
<keyword evidence="3" id="KW-0336">GPI-anchor</keyword>
<dbReference type="PANTHER" id="PTHR33021:SF253">
    <property type="entry name" value="EARLY NODULIN-LIKE PROTEIN 9"/>
    <property type="match status" value="1"/>
</dbReference>
<feature type="signal peptide" evidence="12">
    <location>
        <begin position="1"/>
        <end position="35"/>
    </location>
</feature>
<dbReference type="InterPro" id="IPR003245">
    <property type="entry name" value="Phytocyanin_dom"/>
</dbReference>
<dbReference type="PANTHER" id="PTHR33021">
    <property type="entry name" value="BLUE COPPER PROTEIN"/>
    <property type="match status" value="1"/>
</dbReference>
<dbReference type="CDD" id="cd11019">
    <property type="entry name" value="OsENODL1_like"/>
    <property type="match status" value="1"/>
</dbReference>
<evidence type="ECO:0000313" key="14">
    <source>
        <dbReference type="EMBL" id="CAI0437112.1"/>
    </source>
</evidence>
<dbReference type="InterPro" id="IPR008972">
    <property type="entry name" value="Cupredoxin"/>
</dbReference>
<evidence type="ECO:0000256" key="12">
    <source>
        <dbReference type="SAM" id="SignalP"/>
    </source>
</evidence>
<gene>
    <name evidence="14" type="ORF">LITE_LOCUS25342</name>
</gene>
<evidence type="ECO:0000256" key="8">
    <source>
        <dbReference type="ARBA" id="ARBA00023288"/>
    </source>
</evidence>
<sequence length="217" mass="22740">MAGTNPGSKIGRNRAVAIMLGLSCLMLLSLQQTSAFQFTVGGAKGWTVPDNSSALNYNSWAERNRFSTGDSILFMYNPDRDSVLEVSKGDYDNCTTTSPVRTYSDGHTLYTFNHSGAHYFISGNRDNCLNNEKVVVVVLSDRSKNGTAPAASPPSPQSPSPALAMDQSPPPGIVQLTPAQSPEDESPNNGASSSMAAAAGIIGSVGAFLASSLVLGF</sequence>
<dbReference type="GO" id="GO:0009055">
    <property type="term" value="F:electron transfer activity"/>
    <property type="evidence" value="ECO:0007669"/>
    <property type="project" value="InterPro"/>
</dbReference>
<evidence type="ECO:0000256" key="10">
    <source>
        <dbReference type="SAM" id="MobiDB-lite"/>
    </source>
</evidence>
<comment type="subcellular location">
    <subcellularLocation>
        <location evidence="1">Cell membrane</location>
        <topology evidence="1">Lipid-anchor</topology>
        <topology evidence="1">GPI-anchor</topology>
    </subcellularLocation>
</comment>
<evidence type="ECO:0000256" key="6">
    <source>
        <dbReference type="ARBA" id="ARBA00023157"/>
    </source>
</evidence>
<evidence type="ECO:0000256" key="3">
    <source>
        <dbReference type="ARBA" id="ARBA00022622"/>
    </source>
</evidence>
<keyword evidence="5 11" id="KW-0472">Membrane</keyword>
<feature type="chain" id="PRO_5043751379" description="Phytocyanin domain-containing protein" evidence="12">
    <location>
        <begin position="36"/>
        <end position="217"/>
    </location>
</feature>
<feature type="domain" description="Phytocyanin" evidence="13">
    <location>
        <begin position="36"/>
        <end position="140"/>
    </location>
</feature>
<evidence type="ECO:0000313" key="15">
    <source>
        <dbReference type="Proteomes" id="UP001154282"/>
    </source>
</evidence>
<comment type="similarity">
    <text evidence="9">Belongs to the early nodulin-like (ENODL) family.</text>
</comment>
<organism evidence="14 15">
    <name type="scientific">Linum tenue</name>
    <dbReference type="NCBI Taxonomy" id="586396"/>
    <lineage>
        <taxon>Eukaryota</taxon>
        <taxon>Viridiplantae</taxon>
        <taxon>Streptophyta</taxon>
        <taxon>Embryophyta</taxon>
        <taxon>Tracheophyta</taxon>
        <taxon>Spermatophyta</taxon>
        <taxon>Magnoliopsida</taxon>
        <taxon>eudicotyledons</taxon>
        <taxon>Gunneridae</taxon>
        <taxon>Pentapetalae</taxon>
        <taxon>rosids</taxon>
        <taxon>fabids</taxon>
        <taxon>Malpighiales</taxon>
        <taxon>Linaceae</taxon>
        <taxon>Linum</taxon>
    </lineage>
</organism>
<evidence type="ECO:0000256" key="9">
    <source>
        <dbReference type="ARBA" id="ARBA00035011"/>
    </source>
</evidence>
<keyword evidence="11" id="KW-1133">Transmembrane helix</keyword>
<evidence type="ECO:0000256" key="7">
    <source>
        <dbReference type="ARBA" id="ARBA00023180"/>
    </source>
</evidence>
<comment type="caution">
    <text evidence="14">The sequence shown here is derived from an EMBL/GenBank/DDBJ whole genome shotgun (WGS) entry which is preliminary data.</text>
</comment>
<dbReference type="AlphaFoldDB" id="A0AAV0LRG3"/>
<keyword evidence="4 12" id="KW-0732">Signal</keyword>
<evidence type="ECO:0000259" key="13">
    <source>
        <dbReference type="PROSITE" id="PS51485"/>
    </source>
</evidence>
<feature type="region of interest" description="Disordered" evidence="10">
    <location>
        <begin position="144"/>
        <end position="193"/>
    </location>
</feature>
<dbReference type="GO" id="GO:0098552">
    <property type="term" value="C:side of membrane"/>
    <property type="evidence" value="ECO:0007669"/>
    <property type="project" value="UniProtKB-KW"/>
</dbReference>
<proteinExistence type="inferred from homology"/>
<dbReference type="InterPro" id="IPR039391">
    <property type="entry name" value="Phytocyanin-like"/>
</dbReference>
<keyword evidence="6" id="KW-1015">Disulfide bond</keyword>
<feature type="transmembrane region" description="Helical" evidence="11">
    <location>
        <begin position="195"/>
        <end position="215"/>
    </location>
</feature>
<name>A0AAV0LRG3_9ROSI</name>
<dbReference type="SUPFAM" id="SSF49503">
    <property type="entry name" value="Cupredoxins"/>
    <property type="match status" value="1"/>
</dbReference>
<evidence type="ECO:0000256" key="5">
    <source>
        <dbReference type="ARBA" id="ARBA00023136"/>
    </source>
</evidence>
<dbReference type="PROSITE" id="PS51485">
    <property type="entry name" value="PHYTOCYANIN"/>
    <property type="match status" value="1"/>
</dbReference>
<dbReference type="EMBL" id="CAMGYJ010000006">
    <property type="protein sequence ID" value="CAI0437112.1"/>
    <property type="molecule type" value="Genomic_DNA"/>
</dbReference>